<dbReference type="PANTHER" id="PTHR43122">
    <property type="entry name" value="FERREDOXIN SUBUNIT OF PYRUVATE:FLAVODOXIN OXIDOREDUCTASE-RELATED"/>
    <property type="match status" value="1"/>
</dbReference>
<keyword evidence="1" id="KW-0479">Metal-binding</keyword>
<evidence type="ECO:0000313" key="6">
    <source>
        <dbReference type="Proteomes" id="UP001180973"/>
    </source>
</evidence>
<evidence type="ECO:0000256" key="3">
    <source>
        <dbReference type="ARBA" id="ARBA00023014"/>
    </source>
</evidence>
<reference evidence="5" key="1">
    <citation type="submission" date="2023-09" db="EMBL/GenBank/DDBJ databases">
        <title>30 novel species of actinomycetes from the DSMZ collection.</title>
        <authorList>
            <person name="Nouioui I."/>
        </authorList>
    </citation>
    <scope>NUCLEOTIDE SEQUENCE</scope>
    <source>
        <strain evidence="5">DSM 115977</strain>
    </source>
</reference>
<keyword evidence="6" id="KW-1185">Reference proteome</keyword>
<dbReference type="InterPro" id="IPR017896">
    <property type="entry name" value="4Fe4S_Fe-S-bd"/>
</dbReference>
<dbReference type="Proteomes" id="UP001180973">
    <property type="component" value="Unassembled WGS sequence"/>
</dbReference>
<evidence type="ECO:0000256" key="2">
    <source>
        <dbReference type="ARBA" id="ARBA00023004"/>
    </source>
</evidence>
<dbReference type="PROSITE" id="PS51379">
    <property type="entry name" value="4FE4S_FER_2"/>
    <property type="match status" value="2"/>
</dbReference>
<feature type="domain" description="4Fe-4S ferredoxin-type" evidence="4">
    <location>
        <begin position="13"/>
        <end position="42"/>
    </location>
</feature>
<sequence>MTARKSPAGASRGTLVIDTEKCKGCDLCVLACPPQVLVMSAEVNEKGYRFPELTPGCTGCTACQMVCPDFVFSVYRLTPAPR</sequence>
<dbReference type="PROSITE" id="PS00198">
    <property type="entry name" value="4FE4S_FER_1"/>
    <property type="match status" value="2"/>
</dbReference>
<dbReference type="RefSeq" id="WP_311412536.1">
    <property type="nucleotide sequence ID" value="NZ_JAVRFL010000017.1"/>
</dbReference>
<evidence type="ECO:0000256" key="1">
    <source>
        <dbReference type="ARBA" id="ARBA00022723"/>
    </source>
</evidence>
<dbReference type="EMBL" id="JAVRFL010000017">
    <property type="protein sequence ID" value="MDT0530550.1"/>
    <property type="molecule type" value="Genomic_DNA"/>
</dbReference>
<dbReference type="PANTHER" id="PTHR43122:SF2">
    <property type="entry name" value="FERREDOXIN SUBUNIT OF PYRUVATE:FLAVODOXIN OXIDOREDUCTASE"/>
    <property type="match status" value="1"/>
</dbReference>
<proteinExistence type="predicted"/>
<organism evidence="5 6">
    <name type="scientific">Micromonospora reichwaldensis</name>
    <dbReference type="NCBI Taxonomy" id="3075516"/>
    <lineage>
        <taxon>Bacteria</taxon>
        <taxon>Bacillati</taxon>
        <taxon>Actinomycetota</taxon>
        <taxon>Actinomycetes</taxon>
        <taxon>Micromonosporales</taxon>
        <taxon>Micromonosporaceae</taxon>
        <taxon>Micromonospora</taxon>
    </lineage>
</organism>
<dbReference type="Pfam" id="PF12838">
    <property type="entry name" value="Fer4_7"/>
    <property type="match status" value="1"/>
</dbReference>
<dbReference type="Gene3D" id="3.30.70.20">
    <property type="match status" value="1"/>
</dbReference>
<gene>
    <name evidence="5" type="ORF">RM555_16275</name>
</gene>
<evidence type="ECO:0000313" key="5">
    <source>
        <dbReference type="EMBL" id="MDT0530550.1"/>
    </source>
</evidence>
<keyword evidence="2" id="KW-0408">Iron</keyword>
<dbReference type="SUPFAM" id="SSF54862">
    <property type="entry name" value="4Fe-4S ferredoxins"/>
    <property type="match status" value="1"/>
</dbReference>
<evidence type="ECO:0000259" key="4">
    <source>
        <dbReference type="PROSITE" id="PS51379"/>
    </source>
</evidence>
<protein>
    <submittedName>
        <fullName evidence="5">4Fe-4S binding protein</fullName>
    </submittedName>
</protein>
<name>A0ABU2WX89_9ACTN</name>
<dbReference type="InterPro" id="IPR017900">
    <property type="entry name" value="4Fe4S_Fe_S_CS"/>
</dbReference>
<comment type="caution">
    <text evidence="5">The sequence shown here is derived from an EMBL/GenBank/DDBJ whole genome shotgun (WGS) entry which is preliminary data.</text>
</comment>
<feature type="domain" description="4Fe-4S ferredoxin-type" evidence="4">
    <location>
        <begin position="49"/>
        <end position="77"/>
    </location>
</feature>
<keyword evidence="3" id="KW-0411">Iron-sulfur</keyword>
<accession>A0ABU2WX89</accession>